<dbReference type="Proteomes" id="UP001603857">
    <property type="component" value="Unassembled WGS sequence"/>
</dbReference>
<name>A0ABD1NHH1_9FABA</name>
<organism evidence="1 2">
    <name type="scientific">Flemingia macrophylla</name>
    <dbReference type="NCBI Taxonomy" id="520843"/>
    <lineage>
        <taxon>Eukaryota</taxon>
        <taxon>Viridiplantae</taxon>
        <taxon>Streptophyta</taxon>
        <taxon>Embryophyta</taxon>
        <taxon>Tracheophyta</taxon>
        <taxon>Spermatophyta</taxon>
        <taxon>Magnoliopsida</taxon>
        <taxon>eudicotyledons</taxon>
        <taxon>Gunneridae</taxon>
        <taxon>Pentapetalae</taxon>
        <taxon>rosids</taxon>
        <taxon>fabids</taxon>
        <taxon>Fabales</taxon>
        <taxon>Fabaceae</taxon>
        <taxon>Papilionoideae</taxon>
        <taxon>50 kb inversion clade</taxon>
        <taxon>NPAAA clade</taxon>
        <taxon>indigoferoid/millettioid clade</taxon>
        <taxon>Phaseoleae</taxon>
        <taxon>Flemingia</taxon>
    </lineage>
</organism>
<protein>
    <submittedName>
        <fullName evidence="1">Uncharacterized protein</fullName>
    </submittedName>
</protein>
<sequence>MEAPKSSKALANVISPMVHGTEKVPGSSHFCGRLDWDSDETVWICFFFKFLL</sequence>
<evidence type="ECO:0000313" key="1">
    <source>
        <dbReference type="EMBL" id="KAL2347526.1"/>
    </source>
</evidence>
<dbReference type="EMBL" id="JBGMDY010000001">
    <property type="protein sequence ID" value="KAL2347526.1"/>
    <property type="molecule type" value="Genomic_DNA"/>
</dbReference>
<reference evidence="1 2" key="1">
    <citation type="submission" date="2024-08" db="EMBL/GenBank/DDBJ databases">
        <title>Insights into the chromosomal genome structure of Flemingia macrophylla.</title>
        <authorList>
            <person name="Ding Y."/>
            <person name="Zhao Y."/>
            <person name="Bi W."/>
            <person name="Wu M."/>
            <person name="Zhao G."/>
            <person name="Gong Y."/>
            <person name="Li W."/>
            <person name="Zhang P."/>
        </authorList>
    </citation>
    <scope>NUCLEOTIDE SEQUENCE [LARGE SCALE GENOMIC DNA]</scope>
    <source>
        <strain evidence="1">DYQJB</strain>
        <tissue evidence="1">Leaf</tissue>
    </source>
</reference>
<comment type="caution">
    <text evidence="1">The sequence shown here is derived from an EMBL/GenBank/DDBJ whole genome shotgun (WGS) entry which is preliminary data.</text>
</comment>
<gene>
    <name evidence="1" type="ORF">Fmac_001526</name>
</gene>
<keyword evidence="2" id="KW-1185">Reference proteome</keyword>
<dbReference type="AlphaFoldDB" id="A0ABD1NHH1"/>
<proteinExistence type="predicted"/>
<evidence type="ECO:0000313" key="2">
    <source>
        <dbReference type="Proteomes" id="UP001603857"/>
    </source>
</evidence>
<accession>A0ABD1NHH1</accession>